<accession>A0A198UCM9</accession>
<sequence length="38" mass="4269">MTMMVAIVKVHLKNGWYTITPTDPATNISQLFSYLPEG</sequence>
<protein>
    <submittedName>
        <fullName evidence="1">Uncharacterized protein</fullName>
    </submittedName>
</protein>
<dbReference type="EMBL" id="LXHC01000029">
    <property type="protein sequence ID" value="OAU94164.1"/>
    <property type="molecule type" value="Genomic_DNA"/>
</dbReference>
<keyword evidence="2" id="KW-1185">Reference proteome</keyword>
<gene>
    <name evidence="1" type="ORF">AO384_2210</name>
</gene>
<name>A0A198UCM9_MORCA</name>
<evidence type="ECO:0000313" key="1">
    <source>
        <dbReference type="EMBL" id="OAU94164.1"/>
    </source>
</evidence>
<dbReference type="Proteomes" id="UP000078228">
    <property type="component" value="Unassembled WGS sequence"/>
</dbReference>
<comment type="caution">
    <text evidence="1">The sequence shown here is derived from an EMBL/GenBank/DDBJ whole genome shotgun (WGS) entry which is preliminary data.</text>
</comment>
<reference evidence="1 2" key="1">
    <citation type="journal article" date="2016" name="Genome Biol. Evol.">
        <title>Comparative Genomic Analyses of the Moraxella catarrhalis Serosensitive and Seroresistant Lineages Demonstrate Their Independent Evolution.</title>
        <authorList>
            <person name="Earl J.P."/>
            <person name="de Vries S.P."/>
            <person name="Ahmed A."/>
            <person name="Powell E."/>
            <person name="Schultz M.P."/>
            <person name="Hermans P.W."/>
            <person name="Hill D.J."/>
            <person name="Zhou Z."/>
            <person name="Constantinidou C.I."/>
            <person name="Hu F.Z."/>
            <person name="Bootsma H.J."/>
            <person name="Ehrlich G.D."/>
        </authorList>
    </citation>
    <scope>NUCLEOTIDE SEQUENCE [LARGE SCALE GENOMIC DNA]</scope>
    <source>
        <strain evidence="1 2">Z7542</strain>
    </source>
</reference>
<evidence type="ECO:0000313" key="2">
    <source>
        <dbReference type="Proteomes" id="UP000078228"/>
    </source>
</evidence>
<organism evidence="1 2">
    <name type="scientific">Moraxella catarrhalis</name>
    <name type="common">Branhamella catarrhalis</name>
    <dbReference type="NCBI Taxonomy" id="480"/>
    <lineage>
        <taxon>Bacteria</taxon>
        <taxon>Pseudomonadati</taxon>
        <taxon>Pseudomonadota</taxon>
        <taxon>Gammaproteobacteria</taxon>
        <taxon>Moraxellales</taxon>
        <taxon>Moraxellaceae</taxon>
        <taxon>Moraxella</taxon>
    </lineage>
</organism>
<proteinExistence type="predicted"/>
<dbReference type="AlphaFoldDB" id="A0A198UCM9"/>